<gene>
    <name evidence="3" type="ORF">Q0590_15695</name>
</gene>
<dbReference type="SUPFAM" id="SSF52833">
    <property type="entry name" value="Thioredoxin-like"/>
    <property type="match status" value="1"/>
</dbReference>
<dbReference type="Pfam" id="PF03960">
    <property type="entry name" value="ArsC"/>
    <property type="match status" value="1"/>
</dbReference>
<dbReference type="InterPro" id="IPR036249">
    <property type="entry name" value="Thioredoxin-like_sf"/>
</dbReference>
<proteinExistence type="inferred from homology"/>
<evidence type="ECO:0000313" key="3">
    <source>
        <dbReference type="EMBL" id="MDO1447714.1"/>
    </source>
</evidence>
<dbReference type="InterPro" id="IPR006660">
    <property type="entry name" value="Arsenate_reductase-like"/>
</dbReference>
<dbReference type="Gene3D" id="3.40.30.10">
    <property type="entry name" value="Glutaredoxin"/>
    <property type="match status" value="1"/>
</dbReference>
<dbReference type="PROSITE" id="PS51353">
    <property type="entry name" value="ARSC"/>
    <property type="match status" value="1"/>
</dbReference>
<dbReference type="Proteomes" id="UP001168528">
    <property type="component" value="Unassembled WGS sequence"/>
</dbReference>
<evidence type="ECO:0000256" key="1">
    <source>
        <dbReference type="ARBA" id="ARBA00007198"/>
    </source>
</evidence>
<evidence type="ECO:0000313" key="4">
    <source>
        <dbReference type="Proteomes" id="UP001168528"/>
    </source>
</evidence>
<organism evidence="3 4">
    <name type="scientific">Rhodocytophaga aerolata</name>
    <dbReference type="NCBI Taxonomy" id="455078"/>
    <lineage>
        <taxon>Bacteria</taxon>
        <taxon>Pseudomonadati</taxon>
        <taxon>Bacteroidota</taxon>
        <taxon>Cytophagia</taxon>
        <taxon>Cytophagales</taxon>
        <taxon>Rhodocytophagaceae</taxon>
        <taxon>Rhodocytophaga</taxon>
    </lineage>
</organism>
<comment type="similarity">
    <text evidence="1 2">Belongs to the ArsC family.</text>
</comment>
<keyword evidence="4" id="KW-1185">Reference proteome</keyword>
<evidence type="ECO:0000256" key="2">
    <source>
        <dbReference type="PROSITE-ProRule" id="PRU01282"/>
    </source>
</evidence>
<name>A0ABT8R8M6_9BACT</name>
<sequence>MDFNNQTVTIFYKGNKRSDEEALGYARPLKPHSLEIDLTKDNITSTQLMEIANKLGVSVGELVDRESDMYKEKYNGMDFDDNNWLTLLTQNPELLRTPIIFNGDQGIIAESGRDVIKFGTAQK</sequence>
<comment type="caution">
    <text evidence="3">The sequence shown here is derived from an EMBL/GenBank/DDBJ whole genome shotgun (WGS) entry which is preliminary data.</text>
</comment>
<dbReference type="RefSeq" id="WP_302038518.1">
    <property type="nucleotide sequence ID" value="NZ_JAUKPO010000008.1"/>
</dbReference>
<accession>A0ABT8R8M6</accession>
<dbReference type="EMBL" id="JAUKPO010000008">
    <property type="protein sequence ID" value="MDO1447714.1"/>
    <property type="molecule type" value="Genomic_DNA"/>
</dbReference>
<reference evidence="3" key="1">
    <citation type="submission" date="2023-07" db="EMBL/GenBank/DDBJ databases">
        <title>The genome sequence of Rhodocytophaga aerolata KACC 12507.</title>
        <authorList>
            <person name="Zhang X."/>
        </authorList>
    </citation>
    <scope>NUCLEOTIDE SEQUENCE</scope>
    <source>
        <strain evidence="3">KACC 12507</strain>
    </source>
</reference>
<protein>
    <submittedName>
        <fullName evidence="3">ArsC/Spx/MgsR family protein</fullName>
    </submittedName>
</protein>